<evidence type="ECO:0000313" key="2">
    <source>
        <dbReference type="Proteomes" id="UP000228996"/>
    </source>
</evidence>
<organism evidence="1 2">
    <name type="scientific">Candidatus Shapirobacteria bacterium CG08_land_8_20_14_0_20_39_18</name>
    <dbReference type="NCBI Taxonomy" id="1974883"/>
    <lineage>
        <taxon>Bacteria</taxon>
        <taxon>Candidatus Shapironibacteriota</taxon>
    </lineage>
</organism>
<dbReference type="EMBL" id="PEYO01000012">
    <property type="protein sequence ID" value="PIU03646.1"/>
    <property type="molecule type" value="Genomic_DNA"/>
</dbReference>
<evidence type="ECO:0000313" key="1">
    <source>
        <dbReference type="EMBL" id="PIU03646.1"/>
    </source>
</evidence>
<reference evidence="2" key="1">
    <citation type="submission" date="2017-09" db="EMBL/GenBank/DDBJ databases">
        <title>Depth-based differentiation of microbial function through sediment-hosted aquifers and enrichment of novel symbionts in the deep terrestrial subsurface.</title>
        <authorList>
            <person name="Probst A.J."/>
            <person name="Ladd B."/>
            <person name="Jarett J.K."/>
            <person name="Geller-Mcgrath D.E."/>
            <person name="Sieber C.M.K."/>
            <person name="Emerson J.B."/>
            <person name="Anantharaman K."/>
            <person name="Thomas B.C."/>
            <person name="Malmstrom R."/>
            <person name="Stieglmeier M."/>
            <person name="Klingl A."/>
            <person name="Woyke T."/>
            <person name="Ryan C.M."/>
            <person name="Banfield J.F."/>
        </authorList>
    </citation>
    <scope>NUCLEOTIDE SEQUENCE [LARGE SCALE GENOMIC DNA]</scope>
</reference>
<dbReference type="AlphaFoldDB" id="A0A2M6XDC3"/>
<comment type="caution">
    <text evidence="1">The sequence shown here is derived from an EMBL/GenBank/DDBJ whole genome shotgun (WGS) entry which is preliminary data.</text>
</comment>
<proteinExistence type="predicted"/>
<dbReference type="Proteomes" id="UP000228996">
    <property type="component" value="Unassembled WGS sequence"/>
</dbReference>
<sequence>MIKEIGNGKLKILVILDEKQFSDHDKLFEEMGKSLTNLKFTLTSSSNLDNLDHFIFTLNLSCNDNKIRGYGDRYLGILKKSNPGLLNEITETDSPFAKQFAENYEFSTLEIGNLVAGQENIIKNIFIYLNGHV</sequence>
<gene>
    <name evidence="1" type="ORF">COT44_02030</name>
</gene>
<accession>A0A2M6XDC3</accession>
<protein>
    <submittedName>
        <fullName evidence="1">Uncharacterized protein</fullName>
    </submittedName>
</protein>
<name>A0A2M6XDC3_9BACT</name>